<keyword evidence="2" id="KW-0472">Membrane</keyword>
<feature type="region of interest" description="Disordered" evidence="1">
    <location>
        <begin position="250"/>
        <end position="275"/>
    </location>
</feature>
<dbReference type="Proteomes" id="UP000838763">
    <property type="component" value="Unassembled WGS sequence"/>
</dbReference>
<feature type="compositionally biased region" description="Polar residues" evidence="1">
    <location>
        <begin position="219"/>
        <end position="233"/>
    </location>
</feature>
<sequence>MMHSLPAGLCALALFTLLSPAHALPPRTIFARQSSCPADQVSCPSTVPDNFCCPSGHTCMALAGQTTIICCVEGKTCQQIEPISCTIDLQDAEKNLAKCVLDEDQSAAPPPRIKFNKGFPTTAVVVGVLVGVLVLVSAIVFLLIWRSKRRKQPSEDKTSHARNSKASSSFGNYISEPIVTHGAFRTDFIRKPETSFLAGSDRLSRMFNRHRNSDMVSPISPSDSPTLRGSSDTLHAGAVAPLGSTVAIPPIRTMSNARRTPRPVTPRLQREPSSESINIFAAPGTVERGNGRPLTQGTTFTEMMDQADLGPIHKGRGFVPSPLKPGSGENASKPRYRW</sequence>
<feature type="region of interest" description="Disordered" evidence="1">
    <location>
        <begin position="214"/>
        <end position="234"/>
    </location>
</feature>
<accession>A0A9P1H4A1</accession>
<name>A0A9P1H4A1_9PEZI</name>
<evidence type="ECO:0000256" key="2">
    <source>
        <dbReference type="SAM" id="Phobius"/>
    </source>
</evidence>
<keyword evidence="3" id="KW-0732">Signal</keyword>
<proteinExistence type="predicted"/>
<comment type="caution">
    <text evidence="4">The sequence shown here is derived from an EMBL/GenBank/DDBJ whole genome shotgun (WGS) entry which is preliminary data.</text>
</comment>
<keyword evidence="2" id="KW-0812">Transmembrane</keyword>
<feature type="chain" id="PRO_5040503885" evidence="3">
    <location>
        <begin position="24"/>
        <end position="338"/>
    </location>
</feature>
<keyword evidence="2" id="KW-1133">Transmembrane helix</keyword>
<evidence type="ECO:0000313" key="5">
    <source>
        <dbReference type="Proteomes" id="UP000838763"/>
    </source>
</evidence>
<evidence type="ECO:0000256" key="1">
    <source>
        <dbReference type="SAM" id="MobiDB-lite"/>
    </source>
</evidence>
<feature type="transmembrane region" description="Helical" evidence="2">
    <location>
        <begin position="123"/>
        <end position="145"/>
    </location>
</feature>
<dbReference type="AlphaFoldDB" id="A0A9P1H4A1"/>
<organism evidence="4 5">
    <name type="scientific">Parascedosporium putredinis</name>
    <dbReference type="NCBI Taxonomy" id="1442378"/>
    <lineage>
        <taxon>Eukaryota</taxon>
        <taxon>Fungi</taxon>
        <taxon>Dikarya</taxon>
        <taxon>Ascomycota</taxon>
        <taxon>Pezizomycotina</taxon>
        <taxon>Sordariomycetes</taxon>
        <taxon>Hypocreomycetidae</taxon>
        <taxon>Microascales</taxon>
        <taxon>Microascaceae</taxon>
        <taxon>Parascedosporium</taxon>
    </lineage>
</organism>
<dbReference type="EMBL" id="CALLCH030000015">
    <property type="protein sequence ID" value="CAI4216469.1"/>
    <property type="molecule type" value="Genomic_DNA"/>
</dbReference>
<feature type="region of interest" description="Disordered" evidence="1">
    <location>
        <begin position="315"/>
        <end position="338"/>
    </location>
</feature>
<keyword evidence="5" id="KW-1185">Reference proteome</keyword>
<reference evidence="4" key="1">
    <citation type="submission" date="2022-11" db="EMBL/GenBank/DDBJ databases">
        <authorList>
            <person name="Scott C."/>
            <person name="Bruce N."/>
        </authorList>
    </citation>
    <scope>NUCLEOTIDE SEQUENCE</scope>
</reference>
<feature type="signal peptide" evidence="3">
    <location>
        <begin position="1"/>
        <end position="23"/>
    </location>
</feature>
<gene>
    <name evidence="4" type="ORF">PPNO1_LOCUS6123</name>
</gene>
<dbReference type="OrthoDB" id="5338512at2759"/>
<evidence type="ECO:0000313" key="4">
    <source>
        <dbReference type="EMBL" id="CAI4216469.1"/>
    </source>
</evidence>
<evidence type="ECO:0000256" key="3">
    <source>
        <dbReference type="SAM" id="SignalP"/>
    </source>
</evidence>
<protein>
    <submittedName>
        <fullName evidence="4">Uncharacterized protein</fullName>
    </submittedName>
</protein>